<dbReference type="Proteomes" id="UP000808349">
    <property type="component" value="Unassembled WGS sequence"/>
</dbReference>
<dbReference type="InterPro" id="IPR036291">
    <property type="entry name" value="NAD(P)-bd_dom_sf"/>
</dbReference>
<dbReference type="InterPro" id="IPR008927">
    <property type="entry name" value="6-PGluconate_DH-like_C_sf"/>
</dbReference>
<dbReference type="InterPro" id="IPR028939">
    <property type="entry name" value="P5C_Rdtase_cat_N"/>
</dbReference>
<evidence type="ECO:0000259" key="2">
    <source>
        <dbReference type="Pfam" id="PF10728"/>
    </source>
</evidence>
<comment type="caution">
    <text evidence="3">The sequence shown here is derived from an EMBL/GenBank/DDBJ whole genome shotgun (WGS) entry which is preliminary data.</text>
</comment>
<evidence type="ECO:0000259" key="1">
    <source>
        <dbReference type="Pfam" id="PF03807"/>
    </source>
</evidence>
<sequence>MFRSAVILGSGRLAHAITKRLLELSIDVLQVYSRNLDHAHSLADKLNISCTDQVSKLNTQSDIYFVCTKDDSIATLASQLISFLSPDKYIVHGSGMLSFDVIPVYFSHRGVIWPLQSFSNQEFLDWNLIPLFIESDSQFIDTLEKCARQISPNVFRVTPEIKKSIHLAAVFASNFSNFNTYIAQIILEQSHLPLNILKPLLTETLRKSLEEGPAKSQTGPAVRKDAHVISEHLKLLETLAPEFKSIYQSYTETIIKTFHS</sequence>
<dbReference type="Pfam" id="PF03807">
    <property type="entry name" value="F420_oxidored"/>
    <property type="match status" value="1"/>
</dbReference>
<dbReference type="SUPFAM" id="SSF51735">
    <property type="entry name" value="NAD(P)-binding Rossmann-fold domains"/>
    <property type="match status" value="1"/>
</dbReference>
<dbReference type="PANTHER" id="PTHR40459">
    <property type="entry name" value="CONSERVED HYPOTHETICAL ALANINE AND LEUCINE RICH PROTEIN"/>
    <property type="match status" value="1"/>
</dbReference>
<organism evidence="3 4">
    <name type="scientific">Candidatus Defluviibacterium haderslevense</name>
    <dbReference type="NCBI Taxonomy" id="2981993"/>
    <lineage>
        <taxon>Bacteria</taxon>
        <taxon>Pseudomonadati</taxon>
        <taxon>Bacteroidota</taxon>
        <taxon>Saprospiria</taxon>
        <taxon>Saprospirales</taxon>
        <taxon>Saprospiraceae</taxon>
        <taxon>Candidatus Defluviibacterium</taxon>
    </lineage>
</organism>
<name>A0A9D7XHT6_9BACT</name>
<reference evidence="3 4" key="1">
    <citation type="submission" date="2020-10" db="EMBL/GenBank/DDBJ databases">
        <title>Connecting structure to function with the recovery of over 1000 high-quality activated sludge metagenome-assembled genomes encoding full-length rRNA genes using long-read sequencing.</title>
        <authorList>
            <person name="Singleton C.M."/>
            <person name="Petriglieri F."/>
            <person name="Kristensen J.M."/>
            <person name="Kirkegaard R.H."/>
            <person name="Michaelsen T.Y."/>
            <person name="Andersen M.H."/>
            <person name="Karst S.M."/>
            <person name="Dueholm M.S."/>
            <person name="Nielsen P.H."/>
            <person name="Albertsen M."/>
        </authorList>
    </citation>
    <scope>NUCLEOTIDE SEQUENCE [LARGE SCALE GENOMIC DNA]</scope>
    <source>
        <strain evidence="3">Ribe_18-Q3-R11-54_BAT3C.373</strain>
    </source>
</reference>
<evidence type="ECO:0000313" key="4">
    <source>
        <dbReference type="Proteomes" id="UP000808349"/>
    </source>
</evidence>
<dbReference type="EMBL" id="JADKFW010000007">
    <property type="protein sequence ID" value="MBK9718033.1"/>
    <property type="molecule type" value="Genomic_DNA"/>
</dbReference>
<dbReference type="PANTHER" id="PTHR40459:SF1">
    <property type="entry name" value="CONSERVED HYPOTHETICAL ALANINE AND LEUCINE RICH PROTEIN"/>
    <property type="match status" value="1"/>
</dbReference>
<gene>
    <name evidence="3" type="ORF">IPO85_11075</name>
</gene>
<proteinExistence type="predicted"/>
<dbReference type="InterPro" id="IPR018931">
    <property type="entry name" value="DUF2520"/>
</dbReference>
<dbReference type="AlphaFoldDB" id="A0A9D7XHT6"/>
<feature type="domain" description="Pyrroline-5-carboxylate reductase catalytic N-terminal" evidence="1">
    <location>
        <begin position="7"/>
        <end position="91"/>
    </location>
</feature>
<accession>A0A9D7XHT6</accession>
<evidence type="ECO:0000313" key="3">
    <source>
        <dbReference type="EMBL" id="MBK9718033.1"/>
    </source>
</evidence>
<dbReference type="Gene3D" id="1.10.1040.20">
    <property type="entry name" value="ProC-like, C-terminal domain"/>
    <property type="match status" value="1"/>
</dbReference>
<dbReference type="SUPFAM" id="SSF48179">
    <property type="entry name" value="6-phosphogluconate dehydrogenase C-terminal domain-like"/>
    <property type="match status" value="1"/>
</dbReference>
<dbReference type="Pfam" id="PF10728">
    <property type="entry name" value="DUF2520"/>
    <property type="match status" value="1"/>
</dbReference>
<dbReference type="Gene3D" id="3.40.50.720">
    <property type="entry name" value="NAD(P)-binding Rossmann-like Domain"/>
    <property type="match status" value="1"/>
</dbReference>
<feature type="domain" description="DUF2520" evidence="2">
    <location>
        <begin position="129"/>
        <end position="253"/>
    </location>
</feature>
<protein>
    <submittedName>
        <fullName evidence="3">DUF2520 domain-containing protein</fullName>
    </submittedName>
</protein>
<dbReference type="InterPro" id="IPR037108">
    <property type="entry name" value="TM1727-like_C_sf"/>
</dbReference>